<feature type="transmembrane region" description="Helical" evidence="1">
    <location>
        <begin position="243"/>
        <end position="266"/>
    </location>
</feature>
<dbReference type="Proteomes" id="UP001161408">
    <property type="component" value="Unassembled WGS sequence"/>
</dbReference>
<dbReference type="EMBL" id="BSNE01000012">
    <property type="protein sequence ID" value="GLQ03093.1"/>
    <property type="molecule type" value="Genomic_DNA"/>
</dbReference>
<protein>
    <recommendedName>
        <fullName evidence="4">Membrane-associated sensor domain-containing protein</fullName>
    </recommendedName>
</protein>
<gene>
    <name evidence="2" type="ORF">GCM10007914_19740</name>
</gene>
<reference evidence="2" key="2">
    <citation type="submission" date="2023-01" db="EMBL/GenBank/DDBJ databases">
        <title>Draft genome sequence of Pseudoalteromonas tetraodonis strain NBRC 103034.</title>
        <authorList>
            <person name="Sun Q."/>
            <person name="Mori K."/>
        </authorList>
    </citation>
    <scope>NUCLEOTIDE SEQUENCE</scope>
    <source>
        <strain evidence="2">NBRC 103034</strain>
    </source>
</reference>
<feature type="transmembrane region" description="Helical" evidence="1">
    <location>
        <begin position="147"/>
        <end position="166"/>
    </location>
</feature>
<keyword evidence="3" id="KW-1185">Reference proteome</keyword>
<accession>A0AA37W513</accession>
<evidence type="ECO:0000256" key="1">
    <source>
        <dbReference type="SAM" id="Phobius"/>
    </source>
</evidence>
<evidence type="ECO:0000313" key="3">
    <source>
        <dbReference type="Proteomes" id="UP001161408"/>
    </source>
</evidence>
<feature type="transmembrane region" description="Helical" evidence="1">
    <location>
        <begin position="117"/>
        <end position="135"/>
    </location>
</feature>
<comment type="caution">
    <text evidence="2">The sequence shown here is derived from an EMBL/GenBank/DDBJ whole genome shotgun (WGS) entry which is preliminary data.</text>
</comment>
<sequence length="272" mass="29905">MDSAINPLSIKHPHQIITFIAWLCALAVMLIGLLAPENKSVLMLLSLSSLCLLMFNSVTMSAWVFKRFKDQQLRFIALLGSGAFMLCIAGDVINFNLPQHYYRYSTLIKHDYLVDSILFFAPGYSLLFIACVLAFNIKRRVSLIKSALFFVVVLVLSSASLSSMYLEGVGDTILAMTGVYSLVITAVGLMGLVLVVAYGGTNAPKPIVWVSLGLFLAALADAIIGAFWIYGNQGQGFYPQVRYINWFVYISSQSLVIHLAKVVAVISNRNNA</sequence>
<dbReference type="AlphaFoldDB" id="A0AA37W513"/>
<keyword evidence="1" id="KW-1133">Transmembrane helix</keyword>
<reference evidence="2" key="1">
    <citation type="journal article" date="2014" name="Int. J. Syst. Evol. Microbiol.">
        <title>Complete genome sequence of Corynebacterium casei LMG S-19264T (=DSM 44701T), isolated from a smear-ripened cheese.</title>
        <authorList>
            <consortium name="US DOE Joint Genome Institute (JGI-PGF)"/>
            <person name="Walter F."/>
            <person name="Albersmeier A."/>
            <person name="Kalinowski J."/>
            <person name="Ruckert C."/>
        </authorList>
    </citation>
    <scope>NUCLEOTIDE SEQUENCE</scope>
    <source>
        <strain evidence="2">NBRC 103034</strain>
    </source>
</reference>
<feature type="transmembrane region" description="Helical" evidence="1">
    <location>
        <begin position="178"/>
        <end position="200"/>
    </location>
</feature>
<evidence type="ECO:0008006" key="4">
    <source>
        <dbReference type="Google" id="ProtNLM"/>
    </source>
</evidence>
<organism evidence="2 3">
    <name type="scientific">Pseudoalteromonas tetraodonis GFC</name>
    <dbReference type="NCBI Taxonomy" id="1315271"/>
    <lineage>
        <taxon>Bacteria</taxon>
        <taxon>Pseudomonadati</taxon>
        <taxon>Pseudomonadota</taxon>
        <taxon>Gammaproteobacteria</taxon>
        <taxon>Alteromonadales</taxon>
        <taxon>Pseudoalteromonadaceae</taxon>
        <taxon>Pseudoalteromonas</taxon>
    </lineage>
</organism>
<name>A0AA37W513_9GAMM</name>
<keyword evidence="1" id="KW-0812">Transmembrane</keyword>
<feature type="transmembrane region" description="Helical" evidence="1">
    <location>
        <begin position="75"/>
        <end position="97"/>
    </location>
</feature>
<feature type="transmembrane region" description="Helical" evidence="1">
    <location>
        <begin position="207"/>
        <end position="231"/>
    </location>
</feature>
<evidence type="ECO:0000313" key="2">
    <source>
        <dbReference type="EMBL" id="GLQ03093.1"/>
    </source>
</evidence>
<feature type="transmembrane region" description="Helical" evidence="1">
    <location>
        <begin position="16"/>
        <end position="35"/>
    </location>
</feature>
<proteinExistence type="predicted"/>
<feature type="transmembrane region" description="Helical" evidence="1">
    <location>
        <begin position="41"/>
        <end position="63"/>
    </location>
</feature>
<keyword evidence="1" id="KW-0472">Membrane</keyword>